<organism evidence="1">
    <name type="scientific">Klebsiella pneumoniae</name>
    <dbReference type="NCBI Taxonomy" id="573"/>
    <lineage>
        <taxon>Bacteria</taxon>
        <taxon>Pseudomonadati</taxon>
        <taxon>Pseudomonadota</taxon>
        <taxon>Gammaproteobacteria</taxon>
        <taxon>Enterobacterales</taxon>
        <taxon>Enterobacteriaceae</taxon>
        <taxon>Klebsiella/Raoultella group</taxon>
        <taxon>Klebsiella</taxon>
        <taxon>Klebsiella pneumoniae complex</taxon>
    </lineage>
</organism>
<name>A0A2S1JJT0_KLEPN</name>
<reference evidence="1" key="1">
    <citation type="submission" date="2017-05" db="EMBL/GenBank/DDBJ databases">
        <title>Complete sequence of p1642-2.</title>
        <authorList>
            <person name="Zhao Y."/>
            <person name="Liang Y."/>
            <person name="Sun Q."/>
            <person name="Chen S."/>
            <person name="Tong Y."/>
        </authorList>
    </citation>
    <scope>NUCLEOTIDE SEQUENCE</scope>
    <source>
        <strain evidence="1">1642</strain>
        <plasmid evidence="1">p1642-2</plasmid>
    </source>
</reference>
<dbReference type="AlphaFoldDB" id="A0A2S1JJT0"/>
<protein>
    <submittedName>
        <fullName evidence="1">Uncharacterized protein</fullName>
    </submittedName>
</protein>
<geneLocation type="plasmid" evidence="1">
    <name>p1642-2</name>
</geneLocation>
<keyword evidence="1" id="KW-0614">Plasmid</keyword>
<evidence type="ECO:0000313" key="1">
    <source>
        <dbReference type="EMBL" id="AWF78671.1"/>
    </source>
</evidence>
<sequence>MLLSRFAAVFYAILGQESPLCSLFGGTAEFGKNRTLS</sequence>
<proteinExistence type="predicted"/>
<dbReference type="EMBL" id="MF156696">
    <property type="protein sequence ID" value="AWF78671.1"/>
    <property type="molecule type" value="Genomic_DNA"/>
</dbReference>
<accession>A0A2S1JJT0</accession>